<protein>
    <recommendedName>
        <fullName evidence="4">Secreted protein</fullName>
    </recommendedName>
</protein>
<dbReference type="Proteomes" id="UP000236630">
    <property type="component" value="Unassembled WGS sequence"/>
</dbReference>
<evidence type="ECO:0000313" key="3">
    <source>
        <dbReference type="Proteomes" id="UP000236630"/>
    </source>
</evidence>
<dbReference type="EMBL" id="BDQV01000447">
    <property type="protein sequence ID" value="GAY65075.1"/>
    <property type="molecule type" value="Genomic_DNA"/>
</dbReference>
<feature type="chain" id="PRO_5014121858" description="Secreted protein" evidence="1">
    <location>
        <begin position="33"/>
        <end position="81"/>
    </location>
</feature>
<sequence length="81" mass="9136">MVKMQGMLQHNHCFQPLSNLLWFVATASPSMASPLPVDVARLTGSEVPSFREKGWTKCLLKDGQNFCHNLFFFSLLVPLLL</sequence>
<evidence type="ECO:0000256" key="1">
    <source>
        <dbReference type="SAM" id="SignalP"/>
    </source>
</evidence>
<accession>A0A2H5QLE6</accession>
<feature type="signal peptide" evidence="1">
    <location>
        <begin position="1"/>
        <end position="32"/>
    </location>
</feature>
<organism evidence="2 3">
    <name type="scientific">Citrus unshiu</name>
    <name type="common">Satsuma mandarin</name>
    <name type="synonym">Citrus nobilis var. unshiu</name>
    <dbReference type="NCBI Taxonomy" id="55188"/>
    <lineage>
        <taxon>Eukaryota</taxon>
        <taxon>Viridiplantae</taxon>
        <taxon>Streptophyta</taxon>
        <taxon>Embryophyta</taxon>
        <taxon>Tracheophyta</taxon>
        <taxon>Spermatophyta</taxon>
        <taxon>Magnoliopsida</taxon>
        <taxon>eudicotyledons</taxon>
        <taxon>Gunneridae</taxon>
        <taxon>Pentapetalae</taxon>
        <taxon>rosids</taxon>
        <taxon>malvids</taxon>
        <taxon>Sapindales</taxon>
        <taxon>Rutaceae</taxon>
        <taxon>Aurantioideae</taxon>
        <taxon>Citrus</taxon>
    </lineage>
</organism>
<gene>
    <name evidence="2" type="ORF">CUMW_238430</name>
</gene>
<evidence type="ECO:0008006" key="4">
    <source>
        <dbReference type="Google" id="ProtNLM"/>
    </source>
</evidence>
<name>A0A2H5QLE6_CITUN</name>
<evidence type="ECO:0000313" key="2">
    <source>
        <dbReference type="EMBL" id="GAY65075.1"/>
    </source>
</evidence>
<keyword evidence="3" id="KW-1185">Reference proteome</keyword>
<reference evidence="2 3" key="1">
    <citation type="journal article" date="2017" name="Front. Genet.">
        <title>Draft sequencing of the heterozygous diploid genome of Satsuma (Citrus unshiu Marc.) using a hybrid assembly approach.</title>
        <authorList>
            <person name="Shimizu T."/>
            <person name="Tanizawa Y."/>
            <person name="Mochizuki T."/>
            <person name="Nagasaki H."/>
            <person name="Yoshioka T."/>
            <person name="Toyoda A."/>
            <person name="Fujiyama A."/>
            <person name="Kaminuma E."/>
            <person name="Nakamura Y."/>
        </authorList>
    </citation>
    <scope>NUCLEOTIDE SEQUENCE [LARGE SCALE GENOMIC DNA]</scope>
    <source>
        <strain evidence="3">cv. Miyagawa wase</strain>
    </source>
</reference>
<comment type="caution">
    <text evidence="2">The sequence shown here is derived from an EMBL/GenBank/DDBJ whole genome shotgun (WGS) entry which is preliminary data.</text>
</comment>
<proteinExistence type="predicted"/>
<keyword evidence="1" id="KW-0732">Signal</keyword>
<dbReference type="AlphaFoldDB" id="A0A2H5QLE6"/>